<comment type="caution">
    <text evidence="1">The sequence shown here is derived from an EMBL/GenBank/DDBJ whole genome shotgun (WGS) entry which is preliminary data.</text>
</comment>
<gene>
    <name evidence="1" type="ORF">E2C01_045581</name>
</gene>
<keyword evidence="2" id="KW-1185">Reference proteome</keyword>
<accession>A0A5B7G2G3</accession>
<sequence length="85" mass="8977">MKRRETSGLETGLVVSDRASCCGALLSRGALIRTLSPGGGKNALGEGRLEGVRRKEGKGMAEMESGLLILTFSPDGDKDKEKGNR</sequence>
<reference evidence="1 2" key="1">
    <citation type="submission" date="2019-05" db="EMBL/GenBank/DDBJ databases">
        <title>Another draft genome of Portunus trituberculatus and its Hox gene families provides insights of decapod evolution.</title>
        <authorList>
            <person name="Jeong J.-H."/>
            <person name="Song I."/>
            <person name="Kim S."/>
            <person name="Choi T."/>
            <person name="Kim D."/>
            <person name="Ryu S."/>
            <person name="Kim W."/>
        </authorList>
    </citation>
    <scope>NUCLEOTIDE SEQUENCE [LARGE SCALE GENOMIC DNA]</scope>
    <source>
        <tissue evidence="1">Muscle</tissue>
    </source>
</reference>
<evidence type="ECO:0000313" key="1">
    <source>
        <dbReference type="EMBL" id="MPC51729.1"/>
    </source>
</evidence>
<evidence type="ECO:0000313" key="2">
    <source>
        <dbReference type="Proteomes" id="UP000324222"/>
    </source>
</evidence>
<proteinExistence type="predicted"/>
<dbReference type="EMBL" id="VSRR010010370">
    <property type="protein sequence ID" value="MPC51729.1"/>
    <property type="molecule type" value="Genomic_DNA"/>
</dbReference>
<protein>
    <submittedName>
        <fullName evidence="1">Uncharacterized protein</fullName>
    </submittedName>
</protein>
<dbReference type="Proteomes" id="UP000324222">
    <property type="component" value="Unassembled WGS sequence"/>
</dbReference>
<organism evidence="1 2">
    <name type="scientific">Portunus trituberculatus</name>
    <name type="common">Swimming crab</name>
    <name type="synonym">Neptunus trituberculatus</name>
    <dbReference type="NCBI Taxonomy" id="210409"/>
    <lineage>
        <taxon>Eukaryota</taxon>
        <taxon>Metazoa</taxon>
        <taxon>Ecdysozoa</taxon>
        <taxon>Arthropoda</taxon>
        <taxon>Crustacea</taxon>
        <taxon>Multicrustacea</taxon>
        <taxon>Malacostraca</taxon>
        <taxon>Eumalacostraca</taxon>
        <taxon>Eucarida</taxon>
        <taxon>Decapoda</taxon>
        <taxon>Pleocyemata</taxon>
        <taxon>Brachyura</taxon>
        <taxon>Eubrachyura</taxon>
        <taxon>Portunoidea</taxon>
        <taxon>Portunidae</taxon>
        <taxon>Portuninae</taxon>
        <taxon>Portunus</taxon>
    </lineage>
</organism>
<name>A0A5B7G2G3_PORTR</name>
<dbReference type="AlphaFoldDB" id="A0A5B7G2G3"/>